<gene>
    <name evidence="1" type="ordered locus">Sde_0605</name>
</gene>
<name>Q21N60_SACD2</name>
<evidence type="ECO:0000313" key="2">
    <source>
        <dbReference type="Proteomes" id="UP000001947"/>
    </source>
</evidence>
<evidence type="ECO:0000313" key="1">
    <source>
        <dbReference type="EMBL" id="ABD79869.1"/>
    </source>
</evidence>
<sequence length="151" mass="17746">MVQLWFDIAGAEHQNIMIEKCIKIIRRWVCFNIAAVLFVGCDFKEYDSSFESLLSDSVNYQGEFVELIGCLYRFEEFEGEFEVVLDDCGAAPSYPWFWVEFSSEGDRFNFDPGDRYIVSGRFRFAPIQYMDEDEAKLYFLEMASFSRITKD</sequence>
<organism evidence="1 2">
    <name type="scientific">Saccharophagus degradans (strain 2-40 / ATCC 43961 / DSM 17024)</name>
    <dbReference type="NCBI Taxonomy" id="203122"/>
    <lineage>
        <taxon>Bacteria</taxon>
        <taxon>Pseudomonadati</taxon>
        <taxon>Pseudomonadota</taxon>
        <taxon>Gammaproteobacteria</taxon>
        <taxon>Cellvibrionales</taxon>
        <taxon>Cellvibrionaceae</taxon>
        <taxon>Saccharophagus</taxon>
    </lineage>
</organism>
<reference evidence="1 2" key="1">
    <citation type="journal article" date="2008" name="PLoS Genet.">
        <title>Complete genome sequence of the complex carbohydrate-degrading marine bacterium, Saccharophagus degradans strain 2-40 T.</title>
        <authorList>
            <person name="Weiner R.M."/>
            <person name="Taylor L.E.II."/>
            <person name="Henrissat B."/>
            <person name="Hauser L."/>
            <person name="Land M."/>
            <person name="Coutinho P.M."/>
            <person name="Rancurel C."/>
            <person name="Saunders E.H."/>
            <person name="Longmire A.G."/>
            <person name="Zhang H."/>
            <person name="Bayer E.A."/>
            <person name="Gilbert H.J."/>
            <person name="Larimer F."/>
            <person name="Zhulin I.B."/>
            <person name="Ekborg N.A."/>
            <person name="Lamed R."/>
            <person name="Richardson P.M."/>
            <person name="Borovok I."/>
            <person name="Hutcheson S."/>
        </authorList>
    </citation>
    <scope>NUCLEOTIDE SEQUENCE [LARGE SCALE GENOMIC DNA]</scope>
    <source>
        <strain evidence="2">2-40 / ATCC 43961 / DSM 17024</strain>
    </source>
</reference>
<keyword evidence="2" id="KW-1185">Reference proteome</keyword>
<protein>
    <submittedName>
        <fullName evidence="1">Uncharacterized protein</fullName>
    </submittedName>
</protein>
<accession>Q21N60</accession>
<proteinExistence type="predicted"/>
<dbReference type="EMBL" id="CP000282">
    <property type="protein sequence ID" value="ABD79869.1"/>
    <property type="molecule type" value="Genomic_DNA"/>
</dbReference>
<dbReference type="Proteomes" id="UP000001947">
    <property type="component" value="Chromosome"/>
</dbReference>
<dbReference type="HOGENOM" id="CLU_1730064_0_0_6"/>
<dbReference type="KEGG" id="sde:Sde_0605"/>
<dbReference type="AlphaFoldDB" id="Q21N60"/>